<feature type="compositionally biased region" description="Polar residues" evidence="2">
    <location>
        <begin position="367"/>
        <end position="377"/>
    </location>
</feature>
<evidence type="ECO:0000256" key="2">
    <source>
        <dbReference type="SAM" id="MobiDB-lite"/>
    </source>
</evidence>
<gene>
    <name evidence="3" type="ORF">MGAL_10B063453</name>
</gene>
<sequence length="757" mass="88212">MGKTGSPASKKVQLKTDPRQITFNANKSSIAIWRRMFLLRYFIKLGESELITVSWSDFDIKCKRITLDDEQKPFSSSLPSTLYKSVTQIFVKGKKLITITIFYTTLNCLVQGSVTQKWVETEFNLLSETVADIFVQNKENNPDEIINKMTLVLPLQNEAEQNENIQNSDKKSRESDENDHTPTPETDKEGEKINEKQGTLCDDDILQAIHSIETDHIDQSITLQSDVKSIQIVANEMLKTLQCLCTKVEALEKKVYQDYNNVVDQRLKKIEEQISTENQNQTKSNDDNTHFIDTLVELTSQVSGLENKIDEMANISKIKQINKDIQIEDRMKEPITHSEENEEKELQINVETYNKFEILQNFSEDNVNTESSHNLDGQQDDKNKSNPAMIQGHDHHKHINTDKYVHDESSQLDEKDTQFGQDTEQNTDMTVSNQKDKFLKHEVPVIDLWIVGTSITKNINPRLMYNNKVVQVSTLGDKTISGAKSFIESSNVKAKVILLQIGSNDLNRKNPNEALNEFEDLLHTCRDYIPTAEIVIGEILPRFQSNLHWRKTYEEKRREFNLGLKRMVEKYKCTLSRSPYITEHDVIDGIHITPESGLPKLEPTQQTRVGFHRNKNIGPTTRNYASRMPLRESRQQNHNYPYSREDNRNYQYSREVNRNYPYSRDENNYQHRKSENYTHDNNTYNDEDRLLHSEHEKIYPTPYLNTDENNIDYNHGYTREIGRTVYQTNDKNNMNKVEDQTQEKLKLFLKNFIQELC</sequence>
<protein>
    <recommendedName>
        <fullName evidence="5">SGNH hydrolase-type esterase domain-containing protein</fullName>
    </recommendedName>
</protein>
<keyword evidence="1" id="KW-0175">Coiled coil</keyword>
<feature type="region of interest" description="Disordered" evidence="2">
    <location>
        <begin position="157"/>
        <end position="196"/>
    </location>
</feature>
<comment type="caution">
    <text evidence="3">The sequence shown here is derived from an EMBL/GenBank/DDBJ whole genome shotgun (WGS) entry which is preliminary data.</text>
</comment>
<proteinExistence type="predicted"/>
<feature type="coiled-coil region" evidence="1">
    <location>
        <begin position="234"/>
        <end position="315"/>
    </location>
</feature>
<evidence type="ECO:0000313" key="3">
    <source>
        <dbReference type="EMBL" id="VDI77373.1"/>
    </source>
</evidence>
<dbReference type="EMBL" id="UYJE01009834">
    <property type="protein sequence ID" value="VDI77373.1"/>
    <property type="molecule type" value="Genomic_DNA"/>
</dbReference>
<dbReference type="Proteomes" id="UP000596742">
    <property type="component" value="Unassembled WGS sequence"/>
</dbReference>
<reference evidence="3" key="1">
    <citation type="submission" date="2018-11" db="EMBL/GenBank/DDBJ databases">
        <authorList>
            <person name="Alioto T."/>
            <person name="Alioto T."/>
        </authorList>
    </citation>
    <scope>NUCLEOTIDE SEQUENCE</scope>
</reference>
<dbReference type="InterPro" id="IPR036514">
    <property type="entry name" value="SGNH_hydro_sf"/>
</dbReference>
<evidence type="ECO:0000256" key="1">
    <source>
        <dbReference type="SAM" id="Coils"/>
    </source>
</evidence>
<feature type="compositionally biased region" description="Low complexity" evidence="2">
    <location>
        <begin position="157"/>
        <end position="167"/>
    </location>
</feature>
<accession>A0A8B6HCS3</accession>
<dbReference type="AlphaFoldDB" id="A0A8B6HCS3"/>
<dbReference type="SUPFAM" id="SSF52266">
    <property type="entry name" value="SGNH hydrolase"/>
    <property type="match status" value="1"/>
</dbReference>
<name>A0A8B6HCS3_MYTGA</name>
<dbReference type="OrthoDB" id="10322607at2759"/>
<feature type="compositionally biased region" description="Basic and acidic residues" evidence="2">
    <location>
        <begin position="168"/>
        <end position="195"/>
    </location>
</feature>
<evidence type="ECO:0008006" key="5">
    <source>
        <dbReference type="Google" id="ProtNLM"/>
    </source>
</evidence>
<organism evidence="3 4">
    <name type="scientific">Mytilus galloprovincialis</name>
    <name type="common">Mediterranean mussel</name>
    <dbReference type="NCBI Taxonomy" id="29158"/>
    <lineage>
        <taxon>Eukaryota</taxon>
        <taxon>Metazoa</taxon>
        <taxon>Spiralia</taxon>
        <taxon>Lophotrochozoa</taxon>
        <taxon>Mollusca</taxon>
        <taxon>Bivalvia</taxon>
        <taxon>Autobranchia</taxon>
        <taxon>Pteriomorphia</taxon>
        <taxon>Mytilida</taxon>
        <taxon>Mytiloidea</taxon>
        <taxon>Mytilidae</taxon>
        <taxon>Mytilinae</taxon>
        <taxon>Mytilus</taxon>
    </lineage>
</organism>
<dbReference type="Gene3D" id="3.40.50.1110">
    <property type="entry name" value="SGNH hydrolase"/>
    <property type="match status" value="1"/>
</dbReference>
<keyword evidence="4" id="KW-1185">Reference proteome</keyword>
<feature type="region of interest" description="Disordered" evidence="2">
    <location>
        <begin position="367"/>
        <end position="393"/>
    </location>
</feature>
<evidence type="ECO:0000313" key="4">
    <source>
        <dbReference type="Proteomes" id="UP000596742"/>
    </source>
</evidence>